<evidence type="ECO:0000256" key="4">
    <source>
        <dbReference type="ARBA" id="ARBA00044517"/>
    </source>
</evidence>
<dbReference type="SUPFAM" id="SSF53756">
    <property type="entry name" value="UDP-Glycosyltransferase/glycogen phosphorylase"/>
    <property type="match status" value="1"/>
</dbReference>
<dbReference type="InterPro" id="IPR051862">
    <property type="entry name" value="GT-like_domain_containing_1"/>
</dbReference>
<dbReference type="EC" id="2.4.1.110" evidence="4"/>
<dbReference type="Pfam" id="PF00534">
    <property type="entry name" value="Glycos_transf_1"/>
    <property type="match status" value="1"/>
</dbReference>
<organism evidence="9">
    <name type="scientific">hydrothermal vent metagenome</name>
    <dbReference type="NCBI Taxonomy" id="652676"/>
    <lineage>
        <taxon>unclassified sequences</taxon>
        <taxon>metagenomes</taxon>
        <taxon>ecological metagenomes</taxon>
    </lineage>
</organism>
<dbReference type="GO" id="GO:0016438">
    <property type="term" value="F:tRNA-queuosine(34) beta-mannosyltransferase activity"/>
    <property type="evidence" value="ECO:0007669"/>
    <property type="project" value="UniProtKB-EC"/>
</dbReference>
<evidence type="ECO:0000259" key="7">
    <source>
        <dbReference type="Pfam" id="PF00534"/>
    </source>
</evidence>
<keyword evidence="3" id="KW-0808">Transferase</keyword>
<evidence type="ECO:0000256" key="1">
    <source>
        <dbReference type="ARBA" id="ARBA00009481"/>
    </source>
</evidence>
<sequence length="379" mass="43972">MLQIHLLSPYHGGSHKAWAVGWQQNSQHGLTLHTLPDRFWKWRMHGGAITLARRFLASRATPDLIMATDMLDLSTFLALTRRQTAVIPTILYMHENQLTYPLPKDGRTGPMRRQLGERDRHYPFINYTSMLAADRIFFNSQYHLDSFFTALPNFLKHFPEYNELGTIQTVKNKSEVLPVGVDFQRLLPKREQTAKNQPPLILWNQRWEYDKNPEAFFAALQAMADKGLPFRVALCGQQYGKRPFIFDEAIAQLGDRVIHVGHADLPTYRRLLWEAAVTISTAHHEFFGISMLEAIHCQTFPLLPSRLSYPELLPQQFHQATLYASQSALEEKLAWILTHEAERYELAQKMETAVSHYAWQKVASIYDEKVHTIWHNHTE</sequence>
<evidence type="ECO:0000256" key="3">
    <source>
        <dbReference type="ARBA" id="ARBA00022679"/>
    </source>
</evidence>
<dbReference type="EMBL" id="UOEU01000416">
    <property type="protein sequence ID" value="VAW33052.1"/>
    <property type="molecule type" value="Genomic_DNA"/>
</dbReference>
<accession>A0A3B0V2S9</accession>
<evidence type="ECO:0000256" key="2">
    <source>
        <dbReference type="ARBA" id="ARBA00022676"/>
    </source>
</evidence>
<evidence type="ECO:0000259" key="8">
    <source>
        <dbReference type="Pfam" id="PF12038"/>
    </source>
</evidence>
<evidence type="ECO:0000256" key="6">
    <source>
        <dbReference type="ARBA" id="ARBA00048439"/>
    </source>
</evidence>
<protein>
    <recommendedName>
        <fullName evidence="5">tRNA-queuosine alpha-mannosyltransferase</fullName>
        <ecNumber evidence="4">2.4.1.110</ecNumber>
    </recommendedName>
</protein>
<comment type="catalytic activity">
    <reaction evidence="6">
        <text>queuosine(34) in tRNA(Asp) + GDP-alpha-D-mannose = O-4''-alpha-D-mannosylqueuosine(34) in tRNA(Asp) + GDP + H(+)</text>
        <dbReference type="Rhea" id="RHEA:12885"/>
        <dbReference type="Rhea" id="RHEA-COMP:18572"/>
        <dbReference type="Rhea" id="RHEA-COMP:18581"/>
        <dbReference type="ChEBI" id="CHEBI:15378"/>
        <dbReference type="ChEBI" id="CHEBI:57527"/>
        <dbReference type="ChEBI" id="CHEBI:58189"/>
        <dbReference type="ChEBI" id="CHEBI:194431"/>
        <dbReference type="ChEBI" id="CHEBI:194442"/>
        <dbReference type="EC" id="2.4.1.110"/>
    </reaction>
    <physiologicalReaction direction="left-to-right" evidence="6">
        <dbReference type="Rhea" id="RHEA:12886"/>
    </physiologicalReaction>
</comment>
<dbReference type="InterPro" id="IPR001296">
    <property type="entry name" value="Glyco_trans_1"/>
</dbReference>
<dbReference type="InterPro" id="IPR022701">
    <property type="entry name" value="QTMAN_N"/>
</dbReference>
<keyword evidence="2" id="KW-0328">Glycosyltransferase</keyword>
<feature type="domain" description="tRNA-queuosine alpha-mannosyltransferase N-terminal" evidence="8">
    <location>
        <begin position="3"/>
        <end position="181"/>
    </location>
</feature>
<proteinExistence type="inferred from homology"/>
<feature type="domain" description="Glycosyl transferase family 1" evidence="7">
    <location>
        <begin position="190"/>
        <end position="348"/>
    </location>
</feature>
<reference evidence="9" key="1">
    <citation type="submission" date="2018-06" db="EMBL/GenBank/DDBJ databases">
        <authorList>
            <person name="Zhirakovskaya E."/>
        </authorList>
    </citation>
    <scope>NUCLEOTIDE SEQUENCE</scope>
</reference>
<dbReference type="Gene3D" id="3.40.50.2000">
    <property type="entry name" value="Glycogen Phosphorylase B"/>
    <property type="match status" value="2"/>
</dbReference>
<dbReference type="Pfam" id="PF12038">
    <property type="entry name" value="QTMAN_N"/>
    <property type="match status" value="1"/>
</dbReference>
<dbReference type="PANTHER" id="PTHR13615:SF3">
    <property type="entry name" value="GLYCOSYLTRANSFERASE-LIKE DOMAIN-CONTAINING PROTEIN 1"/>
    <property type="match status" value="1"/>
</dbReference>
<dbReference type="AlphaFoldDB" id="A0A3B0V2S9"/>
<comment type="similarity">
    <text evidence="1">Belongs to the glycosyltransferase group 1 family. Glycosyltransferase 4 subfamily.</text>
</comment>
<evidence type="ECO:0000256" key="5">
    <source>
        <dbReference type="ARBA" id="ARBA00044539"/>
    </source>
</evidence>
<name>A0A3B0V2S9_9ZZZZ</name>
<gene>
    <name evidence="9" type="ORF">MNBD_CHLOROFLEXI01-5293</name>
</gene>
<dbReference type="PANTHER" id="PTHR13615">
    <property type="entry name" value="GLYCOSYLTRANSFERASE-LIKE 1"/>
    <property type="match status" value="1"/>
</dbReference>
<evidence type="ECO:0000313" key="9">
    <source>
        <dbReference type="EMBL" id="VAW33052.1"/>
    </source>
</evidence>